<feature type="region of interest" description="Disordered" evidence="1">
    <location>
        <begin position="18"/>
        <end position="54"/>
    </location>
</feature>
<organism evidence="4">
    <name type="scientific">Nippostrongylus brasiliensis</name>
    <name type="common">Rat hookworm</name>
    <dbReference type="NCBI Taxonomy" id="27835"/>
    <lineage>
        <taxon>Eukaryota</taxon>
        <taxon>Metazoa</taxon>
        <taxon>Ecdysozoa</taxon>
        <taxon>Nematoda</taxon>
        <taxon>Chromadorea</taxon>
        <taxon>Rhabditida</taxon>
        <taxon>Rhabditina</taxon>
        <taxon>Rhabditomorpha</taxon>
        <taxon>Strongyloidea</taxon>
        <taxon>Heligmosomidae</taxon>
        <taxon>Nippostrongylus</taxon>
    </lineage>
</organism>
<evidence type="ECO:0000313" key="4">
    <source>
        <dbReference type="WBParaSite" id="NBR_0001642301-mRNA-1"/>
    </source>
</evidence>
<dbReference type="EMBL" id="UYSL01022194">
    <property type="protein sequence ID" value="VDL80019.1"/>
    <property type="molecule type" value="Genomic_DNA"/>
</dbReference>
<proteinExistence type="predicted"/>
<gene>
    <name evidence="2" type="ORF">NBR_LOCUS16424</name>
</gene>
<evidence type="ECO:0000256" key="1">
    <source>
        <dbReference type="SAM" id="MobiDB-lite"/>
    </source>
</evidence>
<reference evidence="4" key="1">
    <citation type="submission" date="2017-02" db="UniProtKB">
        <authorList>
            <consortium name="WormBaseParasite"/>
        </authorList>
    </citation>
    <scope>IDENTIFICATION</scope>
</reference>
<evidence type="ECO:0000313" key="3">
    <source>
        <dbReference type="Proteomes" id="UP000271162"/>
    </source>
</evidence>
<dbReference type="Proteomes" id="UP000271162">
    <property type="component" value="Unassembled WGS sequence"/>
</dbReference>
<protein>
    <submittedName>
        <fullName evidence="2 4">Uncharacterized protein</fullName>
    </submittedName>
</protein>
<evidence type="ECO:0000313" key="2">
    <source>
        <dbReference type="EMBL" id="VDL80019.1"/>
    </source>
</evidence>
<dbReference type="WBParaSite" id="NBR_0001642301-mRNA-1">
    <property type="protein sequence ID" value="NBR_0001642301-mRNA-1"/>
    <property type="gene ID" value="NBR_0001642301"/>
</dbReference>
<name>A0A0N4YHR9_NIPBR</name>
<dbReference type="AlphaFoldDB" id="A0A0N4YHR9"/>
<keyword evidence="3" id="KW-1185">Reference proteome</keyword>
<sequence>MRTAPTAAVPVLVESRGNDDVRKRGKNCDSGVNRRGTMIEDGEVGGGHGAGGGVEPVAISLLMENTV</sequence>
<accession>A0A0N4YHR9</accession>
<feature type="compositionally biased region" description="Gly residues" evidence="1">
    <location>
        <begin position="44"/>
        <end position="54"/>
    </location>
</feature>
<reference evidence="2 3" key="2">
    <citation type="submission" date="2018-11" db="EMBL/GenBank/DDBJ databases">
        <authorList>
            <consortium name="Pathogen Informatics"/>
        </authorList>
    </citation>
    <scope>NUCLEOTIDE SEQUENCE [LARGE SCALE GENOMIC DNA]</scope>
</reference>